<comment type="caution">
    <text evidence="9">The sequence shown here is derived from an EMBL/GenBank/DDBJ whole genome shotgun (WGS) entry which is preliminary data.</text>
</comment>
<dbReference type="Gene3D" id="3.50.50.60">
    <property type="entry name" value="FAD/NAD(P)-binding domain"/>
    <property type="match status" value="1"/>
</dbReference>
<dbReference type="InterPro" id="IPR050281">
    <property type="entry name" value="Flavin_monoamine_oxidase"/>
</dbReference>
<dbReference type="InterPro" id="IPR036188">
    <property type="entry name" value="FAD/NAD-bd_sf"/>
</dbReference>
<evidence type="ECO:0000256" key="3">
    <source>
        <dbReference type="ARBA" id="ARBA00012535"/>
    </source>
</evidence>
<dbReference type="AlphaFoldDB" id="W4SDQ7"/>
<sequence>MTRRQLLARIGMTAGGAMMYQAMSSLGMAAESDFKGPLQLDGDPKGASVLILGAGLAGMAAAFELRKAGYRVQLLEYNDRPGGRNWTLRGGDRYTELGGATQHCQFDDGLYLNPGPWRIPHHHKAVLSYCKQFGVALEAFNQVNYNALLHSQQGFGGKPQRFRAIDADYKGHVSECWPSAPSSRRWTRA</sequence>
<dbReference type="Proteomes" id="UP000019084">
    <property type="component" value="Unassembled WGS sequence"/>
</dbReference>
<dbReference type="GO" id="GO:0009851">
    <property type="term" value="P:auxin biosynthetic process"/>
    <property type="evidence" value="ECO:0007669"/>
    <property type="project" value="UniProtKB-KW"/>
</dbReference>
<evidence type="ECO:0000313" key="9">
    <source>
        <dbReference type="EMBL" id="GAE54646.1"/>
    </source>
</evidence>
<feature type="domain" description="Amine oxidase" evidence="8">
    <location>
        <begin position="56"/>
        <end position="171"/>
    </location>
</feature>
<dbReference type="PANTHER" id="PTHR10742:SF415">
    <property type="entry name" value="CHROMOSOME UNDETERMINED SCAFFOLD_56, WHOLE GENOME SHOTGUN SEQUENCE"/>
    <property type="match status" value="1"/>
</dbReference>
<keyword evidence="5" id="KW-0073">Auxin biosynthesis</keyword>
<evidence type="ECO:0000256" key="1">
    <source>
        <dbReference type="ARBA" id="ARBA00004814"/>
    </source>
</evidence>
<reference evidence="9 10" key="1">
    <citation type="submission" date="2014-01" db="EMBL/GenBank/DDBJ databases">
        <title>Genome sequence and analysis of Xanthomonas arboricola pv. pruni.</title>
        <authorList>
            <person name="Fujikawa T."/>
            <person name="Nakazono-Nagaoka E."/>
        </authorList>
    </citation>
    <scope>NUCLEOTIDE SEQUENCE [LARGE SCALE GENOMIC DNA]</scope>
    <source>
        <strain evidence="10">MAFF 301420</strain>
    </source>
</reference>
<dbReference type="GO" id="GO:0050361">
    <property type="term" value="F:tryptophan 2-monooxygenase activity"/>
    <property type="evidence" value="ECO:0007669"/>
    <property type="project" value="UniProtKB-EC"/>
</dbReference>
<evidence type="ECO:0000313" key="10">
    <source>
        <dbReference type="Proteomes" id="UP000019084"/>
    </source>
</evidence>
<dbReference type="EMBL" id="BAVC01000084">
    <property type="protein sequence ID" value="GAE54646.1"/>
    <property type="molecule type" value="Genomic_DNA"/>
</dbReference>
<comment type="similarity">
    <text evidence="2">Belongs to the tryptophan 2-monooxygenase family.</text>
</comment>
<name>W4SDQ7_9XANT</name>
<dbReference type="Gene3D" id="1.20.1440.240">
    <property type="match status" value="1"/>
</dbReference>
<dbReference type="Pfam" id="PF01593">
    <property type="entry name" value="Amino_oxidase"/>
    <property type="match status" value="1"/>
</dbReference>
<proteinExistence type="inferred from homology"/>
<dbReference type="SUPFAM" id="SSF51905">
    <property type="entry name" value="FAD/NAD(P)-binding domain"/>
    <property type="match status" value="1"/>
</dbReference>
<accession>W4SDQ7</accession>
<comment type="catalytic activity">
    <reaction evidence="6">
        <text>L-tryptophan + O2 = indole-3-acetamide + CO2 + H2O</text>
        <dbReference type="Rhea" id="RHEA:16165"/>
        <dbReference type="ChEBI" id="CHEBI:15377"/>
        <dbReference type="ChEBI" id="CHEBI:15379"/>
        <dbReference type="ChEBI" id="CHEBI:16031"/>
        <dbReference type="ChEBI" id="CHEBI:16526"/>
        <dbReference type="ChEBI" id="CHEBI:57912"/>
        <dbReference type="EC" id="1.13.12.3"/>
    </reaction>
</comment>
<evidence type="ECO:0000256" key="7">
    <source>
        <dbReference type="SAM" id="Phobius"/>
    </source>
</evidence>
<gene>
    <name evidence="9" type="ORF">XPR_1281</name>
</gene>
<organism evidence="9 10">
    <name type="scientific">Xanthomonas arboricola pv. pruni MAFF 301420</name>
    <dbReference type="NCBI Taxonomy" id="1418095"/>
    <lineage>
        <taxon>Bacteria</taxon>
        <taxon>Pseudomonadati</taxon>
        <taxon>Pseudomonadota</taxon>
        <taxon>Gammaproteobacteria</taxon>
        <taxon>Lysobacterales</taxon>
        <taxon>Lysobacteraceae</taxon>
        <taxon>Xanthomonas</taxon>
    </lineage>
</organism>
<feature type="transmembrane region" description="Helical" evidence="7">
    <location>
        <begin position="45"/>
        <end position="65"/>
    </location>
</feature>
<evidence type="ECO:0000256" key="5">
    <source>
        <dbReference type="ARBA" id="ARBA00023070"/>
    </source>
</evidence>
<evidence type="ECO:0000256" key="2">
    <source>
        <dbReference type="ARBA" id="ARBA00005833"/>
    </source>
</evidence>
<dbReference type="EC" id="1.13.12.3" evidence="3"/>
<keyword evidence="7" id="KW-0812">Transmembrane</keyword>
<protein>
    <recommendedName>
        <fullName evidence="4">Tryptophan 2-monooxygenase</fullName>
        <ecNumber evidence="3">1.13.12.3</ecNumber>
    </recommendedName>
</protein>
<evidence type="ECO:0000256" key="4">
    <source>
        <dbReference type="ARBA" id="ARBA00017871"/>
    </source>
</evidence>
<keyword evidence="7" id="KW-1133">Transmembrane helix</keyword>
<evidence type="ECO:0000259" key="8">
    <source>
        <dbReference type="Pfam" id="PF01593"/>
    </source>
</evidence>
<dbReference type="Gene3D" id="3.90.660.10">
    <property type="match status" value="1"/>
</dbReference>
<keyword evidence="7" id="KW-0472">Membrane</keyword>
<evidence type="ECO:0000256" key="6">
    <source>
        <dbReference type="ARBA" id="ARBA00047321"/>
    </source>
</evidence>
<dbReference type="PANTHER" id="PTHR10742">
    <property type="entry name" value="FLAVIN MONOAMINE OXIDASE"/>
    <property type="match status" value="1"/>
</dbReference>
<dbReference type="InterPro" id="IPR002937">
    <property type="entry name" value="Amino_oxidase"/>
</dbReference>
<comment type="pathway">
    <text evidence="1">Plant hormone metabolism; auxin biosynthesis.</text>
</comment>